<evidence type="ECO:0000256" key="5">
    <source>
        <dbReference type="ARBA" id="ARBA00012212"/>
    </source>
</evidence>
<comment type="catalytic activity">
    <reaction evidence="16 17 18">
        <text>UDP-N-acetyl-alpha-D-muramoyl-L-alanine + D-glutamate + ATP = UDP-N-acetyl-alpha-D-muramoyl-L-alanyl-D-glutamate + ADP + phosphate + H(+)</text>
        <dbReference type="Rhea" id="RHEA:16429"/>
        <dbReference type="ChEBI" id="CHEBI:15378"/>
        <dbReference type="ChEBI" id="CHEBI:29986"/>
        <dbReference type="ChEBI" id="CHEBI:30616"/>
        <dbReference type="ChEBI" id="CHEBI:43474"/>
        <dbReference type="ChEBI" id="CHEBI:83898"/>
        <dbReference type="ChEBI" id="CHEBI:83900"/>
        <dbReference type="ChEBI" id="CHEBI:456216"/>
        <dbReference type="EC" id="6.3.2.9"/>
    </reaction>
</comment>
<keyword evidence="13 17" id="KW-0961">Cell wall biogenesis/degradation</keyword>
<reference evidence="21" key="1">
    <citation type="submission" date="2017-11" db="EMBL/GenBank/DDBJ databases">
        <title>Three new genomes from thermophilic consortium.</title>
        <authorList>
            <person name="Quaggio R."/>
            <person name="Amgarten D."/>
            <person name="Setubal J.C."/>
        </authorList>
    </citation>
    <scope>NUCLEOTIDE SEQUENCE</scope>
    <source>
        <strain evidence="21">ZCTH01-B2</strain>
    </source>
</reference>
<evidence type="ECO:0000256" key="3">
    <source>
        <dbReference type="ARBA" id="ARBA00004752"/>
    </source>
</evidence>
<accession>A0A953LJ85</accession>
<organism evidence="21 22">
    <name type="scientific">Symbiobacterium thermophilum</name>
    <dbReference type="NCBI Taxonomy" id="2734"/>
    <lineage>
        <taxon>Bacteria</taxon>
        <taxon>Bacillati</taxon>
        <taxon>Bacillota</taxon>
        <taxon>Clostridia</taxon>
        <taxon>Eubacteriales</taxon>
        <taxon>Symbiobacteriaceae</taxon>
        <taxon>Symbiobacterium</taxon>
    </lineage>
</organism>
<evidence type="ECO:0000256" key="7">
    <source>
        <dbReference type="ARBA" id="ARBA00022490"/>
    </source>
</evidence>
<dbReference type="OMA" id="CSSFDMF"/>
<dbReference type="SUPFAM" id="SSF53623">
    <property type="entry name" value="MurD-like peptide ligases, catalytic domain"/>
    <property type="match status" value="1"/>
</dbReference>
<dbReference type="GO" id="GO:0008764">
    <property type="term" value="F:UDP-N-acetylmuramoylalanine-D-glutamate ligase activity"/>
    <property type="evidence" value="ECO:0007669"/>
    <property type="project" value="UniProtKB-UniRule"/>
</dbReference>
<feature type="binding site" evidence="17">
    <location>
        <begin position="117"/>
        <end position="123"/>
    </location>
    <ligand>
        <name>ATP</name>
        <dbReference type="ChEBI" id="CHEBI:30616"/>
    </ligand>
</feature>
<dbReference type="InterPro" id="IPR013221">
    <property type="entry name" value="Mur_ligase_cen"/>
</dbReference>
<comment type="subcellular location">
    <subcellularLocation>
        <location evidence="2 17 18">Cytoplasm</location>
    </subcellularLocation>
</comment>
<dbReference type="HAMAP" id="MF_00639">
    <property type="entry name" value="MurD"/>
    <property type="match status" value="1"/>
</dbReference>
<keyword evidence="11 17" id="KW-0133">Cell shape</keyword>
<comment type="caution">
    <text evidence="21">The sequence shown here is derived from an EMBL/GenBank/DDBJ whole genome shotgun (WGS) entry which is preliminary data.</text>
</comment>
<dbReference type="InterPro" id="IPR004101">
    <property type="entry name" value="Mur_ligase_C"/>
</dbReference>
<dbReference type="Pfam" id="PF08245">
    <property type="entry name" value="Mur_ligase_M"/>
    <property type="match status" value="1"/>
</dbReference>
<evidence type="ECO:0000256" key="9">
    <source>
        <dbReference type="ARBA" id="ARBA00022741"/>
    </source>
</evidence>
<keyword evidence="17 18" id="KW-0131">Cell cycle</keyword>
<dbReference type="Proteomes" id="UP000732377">
    <property type="component" value="Unassembled WGS sequence"/>
</dbReference>
<evidence type="ECO:0000256" key="17">
    <source>
        <dbReference type="HAMAP-Rule" id="MF_00639"/>
    </source>
</evidence>
<dbReference type="GO" id="GO:0009252">
    <property type="term" value="P:peptidoglycan biosynthetic process"/>
    <property type="evidence" value="ECO:0007669"/>
    <property type="project" value="UniProtKB-UniRule"/>
</dbReference>
<name>A0A953LJ85_SYMTR</name>
<dbReference type="InterPro" id="IPR036615">
    <property type="entry name" value="Mur_ligase_C_dom_sf"/>
</dbReference>
<dbReference type="EC" id="6.3.2.9" evidence="5 17"/>
<evidence type="ECO:0000256" key="2">
    <source>
        <dbReference type="ARBA" id="ARBA00004496"/>
    </source>
</evidence>
<evidence type="ECO:0000256" key="4">
    <source>
        <dbReference type="ARBA" id="ARBA00010416"/>
    </source>
</evidence>
<keyword evidence="7 17" id="KW-0963">Cytoplasm</keyword>
<feature type="domain" description="Mur ligase central" evidence="20">
    <location>
        <begin position="115"/>
        <end position="294"/>
    </location>
</feature>
<evidence type="ECO:0000259" key="19">
    <source>
        <dbReference type="Pfam" id="PF02875"/>
    </source>
</evidence>
<comment type="pathway">
    <text evidence="3 17 18">Cell wall biogenesis; peptidoglycan biosynthesis.</text>
</comment>
<evidence type="ECO:0000256" key="13">
    <source>
        <dbReference type="ARBA" id="ARBA00023316"/>
    </source>
</evidence>
<proteinExistence type="inferred from homology"/>
<feature type="domain" description="Mur ligase C-terminal" evidence="19">
    <location>
        <begin position="316"/>
        <end position="431"/>
    </location>
</feature>
<dbReference type="Gene3D" id="3.90.190.20">
    <property type="entry name" value="Mur ligase, C-terminal domain"/>
    <property type="match status" value="1"/>
</dbReference>
<evidence type="ECO:0000256" key="12">
    <source>
        <dbReference type="ARBA" id="ARBA00022984"/>
    </source>
</evidence>
<evidence type="ECO:0000256" key="16">
    <source>
        <dbReference type="ARBA" id="ARBA00047632"/>
    </source>
</evidence>
<dbReference type="InterPro" id="IPR036565">
    <property type="entry name" value="Mur-like_cat_sf"/>
</dbReference>
<dbReference type="GO" id="GO:0008360">
    <property type="term" value="P:regulation of cell shape"/>
    <property type="evidence" value="ECO:0007669"/>
    <property type="project" value="UniProtKB-KW"/>
</dbReference>
<evidence type="ECO:0000256" key="8">
    <source>
        <dbReference type="ARBA" id="ARBA00022598"/>
    </source>
</evidence>
<keyword evidence="9 17" id="KW-0547">Nucleotide-binding</keyword>
<gene>
    <name evidence="17" type="primary">murD</name>
    <name evidence="21" type="ORF">CWE10_04860</name>
</gene>
<dbReference type="Gene3D" id="3.40.1190.10">
    <property type="entry name" value="Mur-like, catalytic domain"/>
    <property type="match status" value="1"/>
</dbReference>
<dbReference type="NCBIfam" id="TIGR01087">
    <property type="entry name" value="murD"/>
    <property type="match status" value="1"/>
</dbReference>
<keyword evidence="8 17" id="KW-0436">Ligase</keyword>
<comment type="similarity">
    <text evidence="4 17">Belongs to the MurCDEF family.</text>
</comment>
<protein>
    <recommendedName>
        <fullName evidence="6 17">UDP-N-acetylmuramoylalanine--D-glutamate ligase</fullName>
        <ecNumber evidence="5 17">6.3.2.9</ecNumber>
    </recommendedName>
    <alternativeName>
        <fullName evidence="15 17">D-glutamic acid-adding enzyme</fullName>
    </alternativeName>
    <alternativeName>
        <fullName evidence="14 17">UDP-N-acetylmuramoyl-L-alanyl-D-glutamate synthetase</fullName>
    </alternativeName>
</protein>
<sequence length="455" mass="48635">MAGVKLQERAAVVGIGISNMALIRYLVARGVRVTACDRTSAEKLGERAAELARLGVPLVAGEGYLEPLADHDLIFLTPGMPKHLPEIEAARRRGAAISGEIGLVLDLCRAPVIGVTGSAGKTTTTTLIGEILRAAGRETYVGGNIGKPLIEQVEAIPSEAVVVLELSSFQLQLVHRSPHIAVVTNVSPNHLDVHATMEEYVEAKKAIFRRQSPADWLVLNADDPTVRAFAAEARSRVVLFSRRADPGGRDAAFVREDRVIWRRGGRETPILFLDEIRLPGLHNQENVLAAVAACFLAGAPLSAVREVVTQFTGVEHRIEPVRVLDGVKWYNDSKATSPAEAVAALTTLPAPIVLIAGGSDKGIPFDPIAPLVAEKVKTLILMGPTAPKIEEAVRRGGYAGPIRRAADMAEAVALAREAAAPGDTVLLSPACASFDAYRNFEERGRHFKSLVEALS</sequence>
<dbReference type="Gene3D" id="3.40.50.720">
    <property type="entry name" value="NAD(P)-binding Rossmann-like Domain"/>
    <property type="match status" value="1"/>
</dbReference>
<dbReference type="InterPro" id="IPR005762">
    <property type="entry name" value="MurD"/>
</dbReference>
<keyword evidence="10 17" id="KW-0067">ATP-binding</keyword>
<evidence type="ECO:0000256" key="11">
    <source>
        <dbReference type="ARBA" id="ARBA00022960"/>
    </source>
</evidence>
<dbReference type="PANTHER" id="PTHR43692">
    <property type="entry name" value="UDP-N-ACETYLMURAMOYLALANINE--D-GLUTAMATE LIGASE"/>
    <property type="match status" value="1"/>
</dbReference>
<dbReference type="Pfam" id="PF21799">
    <property type="entry name" value="MurD-like_N"/>
    <property type="match status" value="1"/>
</dbReference>
<dbReference type="PANTHER" id="PTHR43692:SF1">
    <property type="entry name" value="UDP-N-ACETYLMURAMOYLALANINE--D-GLUTAMATE LIGASE"/>
    <property type="match status" value="1"/>
</dbReference>
<evidence type="ECO:0000256" key="15">
    <source>
        <dbReference type="ARBA" id="ARBA00032324"/>
    </source>
</evidence>
<evidence type="ECO:0000259" key="20">
    <source>
        <dbReference type="Pfam" id="PF08245"/>
    </source>
</evidence>
<keyword evidence="17 18" id="KW-0132">Cell division</keyword>
<dbReference type="GO" id="GO:0005524">
    <property type="term" value="F:ATP binding"/>
    <property type="evidence" value="ECO:0007669"/>
    <property type="project" value="UniProtKB-UniRule"/>
</dbReference>
<keyword evidence="12 17" id="KW-0573">Peptidoglycan synthesis</keyword>
<evidence type="ECO:0000313" key="21">
    <source>
        <dbReference type="EMBL" id="MBY6275542.1"/>
    </source>
</evidence>
<evidence type="ECO:0000256" key="18">
    <source>
        <dbReference type="RuleBase" id="RU003664"/>
    </source>
</evidence>
<evidence type="ECO:0000256" key="1">
    <source>
        <dbReference type="ARBA" id="ARBA00002734"/>
    </source>
</evidence>
<dbReference type="AlphaFoldDB" id="A0A953LJ85"/>
<dbReference type="EMBL" id="PIUK01000029">
    <property type="protein sequence ID" value="MBY6275542.1"/>
    <property type="molecule type" value="Genomic_DNA"/>
</dbReference>
<dbReference type="SMR" id="A0A953LJ85"/>
<dbReference type="GO" id="GO:0071555">
    <property type="term" value="P:cell wall organization"/>
    <property type="evidence" value="ECO:0007669"/>
    <property type="project" value="UniProtKB-KW"/>
</dbReference>
<comment type="function">
    <text evidence="1 17 18">Cell wall formation. Catalyzes the addition of glutamate to the nucleotide precursor UDP-N-acetylmuramoyl-L-alanine (UMA).</text>
</comment>
<evidence type="ECO:0000256" key="6">
    <source>
        <dbReference type="ARBA" id="ARBA00015655"/>
    </source>
</evidence>
<evidence type="ECO:0000256" key="14">
    <source>
        <dbReference type="ARBA" id="ARBA00030398"/>
    </source>
</evidence>
<dbReference type="Pfam" id="PF02875">
    <property type="entry name" value="Mur_ligase_C"/>
    <property type="match status" value="1"/>
</dbReference>
<evidence type="ECO:0000313" key="22">
    <source>
        <dbReference type="Proteomes" id="UP000732377"/>
    </source>
</evidence>
<dbReference type="GO" id="GO:0005737">
    <property type="term" value="C:cytoplasm"/>
    <property type="evidence" value="ECO:0007669"/>
    <property type="project" value="UniProtKB-SubCell"/>
</dbReference>
<evidence type="ECO:0000256" key="10">
    <source>
        <dbReference type="ARBA" id="ARBA00022840"/>
    </source>
</evidence>
<dbReference type="GO" id="GO:0051301">
    <property type="term" value="P:cell division"/>
    <property type="evidence" value="ECO:0007669"/>
    <property type="project" value="UniProtKB-KW"/>
</dbReference>
<dbReference type="SUPFAM" id="SSF53244">
    <property type="entry name" value="MurD-like peptide ligases, peptide-binding domain"/>
    <property type="match status" value="1"/>
</dbReference>
<dbReference type="SUPFAM" id="SSF51984">
    <property type="entry name" value="MurCD N-terminal domain"/>
    <property type="match status" value="1"/>
</dbReference>